<keyword evidence="1" id="KW-1133">Transmembrane helix</keyword>
<dbReference type="Gene3D" id="3.30.700.10">
    <property type="entry name" value="Glycoprotein, Type 4 Pilin"/>
    <property type="match status" value="1"/>
</dbReference>
<dbReference type="InterPro" id="IPR045584">
    <property type="entry name" value="Pilin-like"/>
</dbReference>
<dbReference type="AlphaFoldDB" id="A0A645BWV6"/>
<keyword evidence="1" id="KW-0812">Transmembrane</keyword>
<evidence type="ECO:0000313" key="2">
    <source>
        <dbReference type="EMBL" id="MPM69950.1"/>
    </source>
</evidence>
<feature type="transmembrane region" description="Helical" evidence="1">
    <location>
        <begin position="70"/>
        <end position="92"/>
    </location>
</feature>
<accession>A0A645BWV6</accession>
<dbReference type="NCBIfam" id="TIGR02532">
    <property type="entry name" value="IV_pilin_GFxxxE"/>
    <property type="match status" value="1"/>
</dbReference>
<protein>
    <recommendedName>
        <fullName evidence="3">Type II secretion system protein G</fullName>
    </recommendedName>
</protein>
<comment type="caution">
    <text evidence="2">The sequence shown here is derived from an EMBL/GenBank/DDBJ whole genome shotgun (WGS) entry which is preliminary data.</text>
</comment>
<reference evidence="2" key="1">
    <citation type="submission" date="2019-08" db="EMBL/GenBank/DDBJ databases">
        <authorList>
            <person name="Kucharzyk K."/>
            <person name="Murdoch R.W."/>
            <person name="Higgins S."/>
            <person name="Loffler F."/>
        </authorList>
    </citation>
    <scope>NUCLEOTIDE SEQUENCE</scope>
</reference>
<organism evidence="2">
    <name type="scientific">bioreactor metagenome</name>
    <dbReference type="NCBI Taxonomy" id="1076179"/>
    <lineage>
        <taxon>unclassified sequences</taxon>
        <taxon>metagenomes</taxon>
        <taxon>ecological metagenomes</taxon>
    </lineage>
</organism>
<keyword evidence="1" id="KW-0472">Membrane</keyword>
<sequence length="244" mass="26882">MRFQRCRIFAEPPFTLIELLVVIAIIAILAAMLLPALSAARSRAVQANCMSNMKSIGLGQSMYSDSNDDYIAVAAYSGLADFWFFMVADYMAGDQIASERLFSCPGEAVPYDPRHVANPRFDYTHYGANFYVTGDGASSSSSFKFFRRRSGAANAAKAIHFFDQSRYNTYGALDPYWLAYRHGGGEYSPNVMNTGANAGQTNVAFLDGHVEPRTLKQLEADVTSPGTLYNKNACYLYDGITQLP</sequence>
<evidence type="ECO:0008006" key="3">
    <source>
        <dbReference type="Google" id="ProtNLM"/>
    </source>
</evidence>
<feature type="transmembrane region" description="Helical" evidence="1">
    <location>
        <begin position="12"/>
        <end position="34"/>
    </location>
</feature>
<evidence type="ECO:0000256" key="1">
    <source>
        <dbReference type="SAM" id="Phobius"/>
    </source>
</evidence>
<dbReference type="SUPFAM" id="SSF54523">
    <property type="entry name" value="Pili subunits"/>
    <property type="match status" value="1"/>
</dbReference>
<dbReference type="InterPro" id="IPR012902">
    <property type="entry name" value="N_methyl_site"/>
</dbReference>
<dbReference type="PANTHER" id="PTHR30093">
    <property type="entry name" value="GENERAL SECRETION PATHWAY PROTEIN G"/>
    <property type="match status" value="1"/>
</dbReference>
<name>A0A645BWV6_9ZZZZ</name>
<gene>
    <name evidence="2" type="ORF">SDC9_116898</name>
</gene>
<proteinExistence type="predicted"/>
<dbReference type="EMBL" id="VSSQ01023179">
    <property type="protein sequence ID" value="MPM69950.1"/>
    <property type="molecule type" value="Genomic_DNA"/>
</dbReference>